<dbReference type="PANTHER" id="PTHR28268">
    <property type="entry name" value="MICOS SUBUNIT MIC26"/>
    <property type="match status" value="1"/>
</dbReference>
<protein>
    <recommendedName>
        <fullName evidence="1">MICOS complex subunit</fullName>
    </recommendedName>
</protein>
<dbReference type="GO" id="GO:0061617">
    <property type="term" value="C:MICOS complex"/>
    <property type="evidence" value="ECO:0007669"/>
    <property type="project" value="UniProtKB-UniRule"/>
</dbReference>
<keyword evidence="1" id="KW-0999">Mitochondrion inner membrane</keyword>
<comment type="function">
    <text evidence="1">Component of the MICOS complex, a large protein complex of the mitochondrial inner membrane that plays crucial roles in the maintenance of crista junctions, inner membrane architecture, and formation of contact sites to the outer membrane.</text>
</comment>
<dbReference type="PANTHER" id="PTHR28268:SF1">
    <property type="entry name" value="MICOS SUBUNIT MIC26"/>
    <property type="match status" value="1"/>
</dbReference>
<organism evidence="2 3">
    <name type="scientific">Eremothecium cymbalariae (strain CBS 270.75 / DBVPG 7215 / KCTC 17166 / NRRL Y-17582)</name>
    <name type="common">Yeast</name>
    <dbReference type="NCBI Taxonomy" id="931890"/>
    <lineage>
        <taxon>Eukaryota</taxon>
        <taxon>Fungi</taxon>
        <taxon>Dikarya</taxon>
        <taxon>Ascomycota</taxon>
        <taxon>Saccharomycotina</taxon>
        <taxon>Saccharomycetes</taxon>
        <taxon>Saccharomycetales</taxon>
        <taxon>Saccharomycetaceae</taxon>
        <taxon>Eremothecium</taxon>
    </lineage>
</organism>
<dbReference type="KEGG" id="erc:Ecym_2065"/>
<dbReference type="AlphaFoldDB" id="G8JP22"/>
<comment type="subunit">
    <text evidence="1">Component of the mitochondrial contact site and cristae organizing system (MICOS) complex.</text>
</comment>
<dbReference type="eggNOG" id="ENOG502S70K">
    <property type="taxonomic scope" value="Eukaryota"/>
</dbReference>
<name>G8JP22_ERECY</name>
<dbReference type="EMBL" id="CP002498">
    <property type="protein sequence ID" value="AET37822.1"/>
    <property type="molecule type" value="Genomic_DNA"/>
</dbReference>
<dbReference type="STRING" id="931890.G8JP22"/>
<dbReference type="GO" id="GO:0032460">
    <property type="term" value="P:negative regulation of protein oligomerization"/>
    <property type="evidence" value="ECO:0007669"/>
    <property type="project" value="EnsemblFungi"/>
</dbReference>
<dbReference type="Proteomes" id="UP000006790">
    <property type="component" value="Chromosome 2"/>
</dbReference>
<dbReference type="InParanoid" id="G8JP22"/>
<gene>
    <name evidence="2" type="ordered locus">Ecym_2065</name>
</gene>
<dbReference type="GeneID" id="11470483"/>
<dbReference type="Pfam" id="PF09769">
    <property type="entry name" value="ApoO"/>
    <property type="match status" value="1"/>
</dbReference>
<dbReference type="OrthoDB" id="2399148at2759"/>
<reference evidence="3" key="1">
    <citation type="journal article" date="2012" name="G3 (Bethesda)">
        <title>Pichia sorbitophila, an interspecies yeast hybrid reveals early steps of genome resolution following polyploidization.</title>
        <authorList>
            <person name="Leh Louis V."/>
            <person name="Despons L."/>
            <person name="Friedrich A."/>
            <person name="Martin T."/>
            <person name="Durrens P."/>
            <person name="Casaregola S."/>
            <person name="Neuveglise C."/>
            <person name="Fairhead C."/>
            <person name="Marck C."/>
            <person name="Cruz J.A."/>
            <person name="Straub M.L."/>
            <person name="Kugler V."/>
            <person name="Sacerdot C."/>
            <person name="Uzunov Z."/>
            <person name="Thierry A."/>
            <person name="Weiss S."/>
            <person name="Bleykasten C."/>
            <person name="De Montigny J."/>
            <person name="Jacques N."/>
            <person name="Jung P."/>
            <person name="Lemaire M."/>
            <person name="Mallet S."/>
            <person name="Morel G."/>
            <person name="Richard G.F."/>
            <person name="Sarkar A."/>
            <person name="Savel G."/>
            <person name="Schacherer J."/>
            <person name="Seret M.L."/>
            <person name="Talla E."/>
            <person name="Samson G."/>
            <person name="Jubin C."/>
            <person name="Poulain J."/>
            <person name="Vacherie B."/>
            <person name="Barbe V."/>
            <person name="Pelletier E."/>
            <person name="Sherman D.J."/>
            <person name="Westhof E."/>
            <person name="Weissenbach J."/>
            <person name="Baret P.V."/>
            <person name="Wincker P."/>
            <person name="Gaillardin C."/>
            <person name="Dujon B."/>
            <person name="Souciet J.L."/>
        </authorList>
    </citation>
    <scope>NUCLEOTIDE SEQUENCE [LARGE SCALE GENOMIC DNA]</scope>
    <source>
        <strain evidence="3">CBS 270.75 / DBVPG 7215 / KCTC 17166 / NRRL Y-17582</strain>
    </source>
</reference>
<keyword evidence="3" id="KW-1185">Reference proteome</keyword>
<dbReference type="GO" id="GO:0044284">
    <property type="term" value="C:mitochondrial crista junction"/>
    <property type="evidence" value="ECO:0007669"/>
    <property type="project" value="EnsemblFungi"/>
</dbReference>
<dbReference type="RefSeq" id="XP_003644639.1">
    <property type="nucleotide sequence ID" value="XM_003644591.1"/>
</dbReference>
<dbReference type="FunCoup" id="G8JP22">
    <property type="interactions" value="41"/>
</dbReference>
<evidence type="ECO:0000313" key="3">
    <source>
        <dbReference type="Proteomes" id="UP000006790"/>
    </source>
</evidence>
<keyword evidence="1" id="KW-0496">Mitochondrion</keyword>
<comment type="subcellular location">
    <subcellularLocation>
        <location evidence="1">Mitochondrion inner membrane</location>
    </subcellularLocation>
</comment>
<evidence type="ECO:0000313" key="2">
    <source>
        <dbReference type="EMBL" id="AET37822.1"/>
    </source>
</evidence>
<dbReference type="InterPro" id="IPR033181">
    <property type="entry name" value="Mic26_fungi"/>
</dbReference>
<dbReference type="OMA" id="QMIFNES"/>
<sequence length="222" mass="24404">MAPVNFYRECDLVAEAIIPPETASIISSDAYEASAKNVVDVFGENRLVDGISVRTPGWLLSFFKNSRDATFGTVEAGLNKVDAVSRGYYARERKITSTIANLHSDPKEELFPGFCSILVAGLAGSILGRRRGWGLRVAAPLVLAIGAFSYTLPTTFQNSKNLCYDLEKSRFPRFVEKQGTVVDSTKKAVCFTVDASVKTYQSAQRIYGKVTKVIRDWTGLNI</sequence>
<dbReference type="HOGENOM" id="CLU_086433_1_0_1"/>
<dbReference type="GO" id="GO:0042407">
    <property type="term" value="P:cristae formation"/>
    <property type="evidence" value="ECO:0007669"/>
    <property type="project" value="EnsemblFungi"/>
</dbReference>
<proteinExistence type="predicted"/>
<evidence type="ECO:0000256" key="1">
    <source>
        <dbReference type="RuleBase" id="RU363021"/>
    </source>
</evidence>
<keyword evidence="1" id="KW-0472">Membrane</keyword>
<accession>G8JP22</accession>
<dbReference type="InterPro" id="IPR019166">
    <property type="entry name" value="MIC26/MIC27"/>
</dbReference>